<keyword evidence="2" id="KW-1185">Reference proteome</keyword>
<dbReference type="KEGG" id="ipc:IPA_00465"/>
<dbReference type="Proteomes" id="UP001063698">
    <property type="component" value="Chromosome"/>
</dbReference>
<proteinExistence type="predicted"/>
<accession>A0A977KAC3</accession>
<dbReference type="EMBL" id="CP006868">
    <property type="protein sequence ID" value="UXD21983.1"/>
    <property type="molecule type" value="Genomic_DNA"/>
</dbReference>
<protein>
    <submittedName>
        <fullName evidence="1">Uncharacterized protein</fullName>
    </submittedName>
</protein>
<name>A0A977KAC3_9CREN</name>
<evidence type="ECO:0000313" key="1">
    <source>
        <dbReference type="EMBL" id="UXD21983.1"/>
    </source>
</evidence>
<evidence type="ECO:0000313" key="2">
    <source>
        <dbReference type="Proteomes" id="UP001063698"/>
    </source>
</evidence>
<reference evidence="1" key="1">
    <citation type="submission" date="2013-11" db="EMBL/GenBank/DDBJ databases">
        <title>Comparative genomics of Ignicoccus.</title>
        <authorList>
            <person name="Podar M."/>
        </authorList>
    </citation>
    <scope>NUCLEOTIDE SEQUENCE</scope>
    <source>
        <strain evidence="1">DSM 13166</strain>
    </source>
</reference>
<gene>
    <name evidence="1" type="ORF">IPA_00465</name>
</gene>
<dbReference type="AlphaFoldDB" id="A0A977KAC3"/>
<organism evidence="1 2">
    <name type="scientific">Ignicoccus pacificus DSM 13166</name>
    <dbReference type="NCBI Taxonomy" id="940294"/>
    <lineage>
        <taxon>Archaea</taxon>
        <taxon>Thermoproteota</taxon>
        <taxon>Thermoprotei</taxon>
        <taxon>Desulfurococcales</taxon>
        <taxon>Desulfurococcaceae</taxon>
        <taxon>Ignicoccus</taxon>
    </lineage>
</organism>
<sequence>MISEYGKGVVVGSSKLKPNVLKNILTGKISSYVNYIYLANELCDNCNAIKKGCLKVVKDGKEGICIGKCVLRIKLVMKARNGIIREIEWDNNGK</sequence>